<keyword evidence="8 10" id="KW-0418">Kinase</keyword>
<keyword evidence="9 10" id="KW-0067">ATP-binding</keyword>
<evidence type="ECO:0000313" key="12">
    <source>
        <dbReference type="EMBL" id="MDI1491671.1"/>
    </source>
</evidence>
<dbReference type="GO" id="GO:0006166">
    <property type="term" value="P:purine ribonucleoside salvage"/>
    <property type="evidence" value="ECO:0007669"/>
    <property type="project" value="UniProtKB-KW"/>
</dbReference>
<name>A0AA43TU61_9LECA</name>
<dbReference type="GO" id="GO:0005524">
    <property type="term" value="F:ATP binding"/>
    <property type="evidence" value="ECO:0007669"/>
    <property type="project" value="UniProtKB-UniRule"/>
</dbReference>
<evidence type="ECO:0000313" key="13">
    <source>
        <dbReference type="Proteomes" id="UP001161017"/>
    </source>
</evidence>
<comment type="caution">
    <text evidence="12">The sequence shown here is derived from an EMBL/GenBank/DDBJ whole genome shotgun (WGS) entry which is preliminary data.</text>
</comment>
<evidence type="ECO:0000256" key="1">
    <source>
        <dbReference type="ARBA" id="ARBA00001946"/>
    </source>
</evidence>
<dbReference type="InterPro" id="IPR001805">
    <property type="entry name" value="Adenokinase"/>
</dbReference>
<dbReference type="SUPFAM" id="SSF53613">
    <property type="entry name" value="Ribokinase-like"/>
    <property type="match status" value="1"/>
</dbReference>
<dbReference type="GO" id="GO:0044209">
    <property type="term" value="P:AMP salvage"/>
    <property type="evidence" value="ECO:0007669"/>
    <property type="project" value="UniProtKB-UniRule"/>
</dbReference>
<evidence type="ECO:0000256" key="5">
    <source>
        <dbReference type="ARBA" id="ARBA00022679"/>
    </source>
</evidence>
<dbReference type="InterPro" id="IPR011611">
    <property type="entry name" value="PfkB_dom"/>
</dbReference>
<dbReference type="Gene3D" id="3.40.1190.20">
    <property type="match status" value="1"/>
</dbReference>
<comment type="similarity">
    <text evidence="3 10">Belongs to the carbohydrate kinase PfkB family.</text>
</comment>
<gene>
    <name evidence="12" type="primary">ADO1</name>
    <name evidence="12" type="ORF">OHK93_002880</name>
</gene>
<dbReference type="Proteomes" id="UP001161017">
    <property type="component" value="Unassembled WGS sequence"/>
</dbReference>
<evidence type="ECO:0000259" key="11">
    <source>
        <dbReference type="Pfam" id="PF00294"/>
    </source>
</evidence>
<evidence type="ECO:0000256" key="10">
    <source>
        <dbReference type="RuleBase" id="RU368116"/>
    </source>
</evidence>
<reference evidence="12" key="1">
    <citation type="journal article" date="2023" name="Genome Biol. Evol.">
        <title>First Whole Genome Sequence and Flow Cytometry Genome Size Data for the Lichen-Forming Fungus Ramalina farinacea (Ascomycota).</title>
        <authorList>
            <person name="Llewellyn T."/>
            <person name="Mian S."/>
            <person name="Hill R."/>
            <person name="Leitch I.J."/>
            <person name="Gaya E."/>
        </authorList>
    </citation>
    <scope>NUCLEOTIDE SEQUENCE</scope>
    <source>
        <strain evidence="12">LIQ254RAFAR</strain>
    </source>
</reference>
<dbReference type="Pfam" id="PF00294">
    <property type="entry name" value="PfkB"/>
    <property type="match status" value="1"/>
</dbReference>
<accession>A0AA43TU61</accession>
<comment type="pathway">
    <text evidence="2 10">Purine metabolism; AMP biosynthesis via salvage pathway; AMP from adenosine: step 1/1.</text>
</comment>
<evidence type="ECO:0000256" key="3">
    <source>
        <dbReference type="ARBA" id="ARBA00010688"/>
    </source>
</evidence>
<dbReference type="PRINTS" id="PR00989">
    <property type="entry name" value="ADENOKINASE"/>
</dbReference>
<dbReference type="AlphaFoldDB" id="A0AA43TU61"/>
<dbReference type="CDD" id="cd01168">
    <property type="entry name" value="adenosine_kinase"/>
    <property type="match status" value="1"/>
</dbReference>
<evidence type="ECO:0000256" key="2">
    <source>
        <dbReference type="ARBA" id="ARBA00004801"/>
    </source>
</evidence>
<keyword evidence="10" id="KW-0460">Magnesium</keyword>
<evidence type="ECO:0000256" key="7">
    <source>
        <dbReference type="ARBA" id="ARBA00022741"/>
    </source>
</evidence>
<dbReference type="Gene3D" id="3.30.1110.10">
    <property type="match status" value="1"/>
</dbReference>
<dbReference type="GO" id="GO:0006144">
    <property type="term" value="P:purine nucleobase metabolic process"/>
    <property type="evidence" value="ECO:0007669"/>
    <property type="project" value="TreeGrafter"/>
</dbReference>
<dbReference type="PANTHER" id="PTHR45769:SF3">
    <property type="entry name" value="ADENOSINE KINASE"/>
    <property type="match status" value="1"/>
</dbReference>
<dbReference type="EMBL" id="JAPUFD010000015">
    <property type="protein sequence ID" value="MDI1491671.1"/>
    <property type="molecule type" value="Genomic_DNA"/>
</dbReference>
<dbReference type="GO" id="GO:0005634">
    <property type="term" value="C:nucleus"/>
    <property type="evidence" value="ECO:0007669"/>
    <property type="project" value="TreeGrafter"/>
</dbReference>
<comment type="cofactor">
    <cofactor evidence="1 10">
        <name>Mg(2+)</name>
        <dbReference type="ChEBI" id="CHEBI:18420"/>
    </cofactor>
</comment>
<evidence type="ECO:0000256" key="6">
    <source>
        <dbReference type="ARBA" id="ARBA00022726"/>
    </source>
</evidence>
<dbReference type="InterPro" id="IPR029056">
    <property type="entry name" value="Ribokinase-like"/>
</dbReference>
<comment type="catalytic activity">
    <reaction evidence="10">
        <text>adenosine + ATP = AMP + ADP + H(+)</text>
        <dbReference type="Rhea" id="RHEA:20824"/>
        <dbReference type="ChEBI" id="CHEBI:15378"/>
        <dbReference type="ChEBI" id="CHEBI:16335"/>
        <dbReference type="ChEBI" id="CHEBI:30616"/>
        <dbReference type="ChEBI" id="CHEBI:456215"/>
        <dbReference type="ChEBI" id="CHEBI:456216"/>
        <dbReference type="EC" id="2.7.1.20"/>
    </reaction>
</comment>
<evidence type="ECO:0000256" key="4">
    <source>
        <dbReference type="ARBA" id="ARBA00012119"/>
    </source>
</evidence>
<proteinExistence type="inferred from homology"/>
<keyword evidence="7 10" id="KW-0547">Nucleotide-binding</keyword>
<keyword evidence="13" id="KW-1185">Reference proteome</keyword>
<feature type="domain" description="Carbohydrate kinase PfkB" evidence="11">
    <location>
        <begin position="27"/>
        <end position="298"/>
    </location>
</feature>
<dbReference type="GO" id="GO:0004001">
    <property type="term" value="F:adenosine kinase activity"/>
    <property type="evidence" value="ECO:0007669"/>
    <property type="project" value="UniProtKB-UniRule"/>
</dbReference>
<dbReference type="PANTHER" id="PTHR45769">
    <property type="entry name" value="ADENOSINE KINASE"/>
    <property type="match status" value="1"/>
</dbReference>
<evidence type="ECO:0000256" key="8">
    <source>
        <dbReference type="ARBA" id="ARBA00022777"/>
    </source>
</evidence>
<comment type="function">
    <text evidence="10">ATP dependent phosphorylation of adenosine and other related nucleoside analogs to monophosphate derivatives.</text>
</comment>
<dbReference type="GO" id="GO:0005829">
    <property type="term" value="C:cytosol"/>
    <property type="evidence" value="ECO:0007669"/>
    <property type="project" value="TreeGrafter"/>
</dbReference>
<sequence length="298" mass="32447">MAASKGYKLLCLENPLLDIQGQGDEAMLSKYGLKANDAILAEEKHMGLYEDLLTTRKAVQIAGGAAQNTARGAQYILSPDTVLYIGAVGKDKYADVLRAACEKAGLKTEYLEVDTVPTGRCGVIITGHDRSMCTHLAAANEYKIDHLKKPEIWALVEKASVYYVGGYHLTVSPPAVLALGEEAAKENKTFVLSLSAPFIPQFFKDPLAETSPYWDFVIGNETEARAWAEAQGKETKDVKEIARLMAELPKKNDKKKRTVIITQGTEPTVVAIQGESGTKEFPVHKIEDKDICDTNGAG</sequence>
<keyword evidence="5 10" id="KW-0808">Transferase</keyword>
<organism evidence="12 13">
    <name type="scientific">Ramalina farinacea</name>
    <dbReference type="NCBI Taxonomy" id="258253"/>
    <lineage>
        <taxon>Eukaryota</taxon>
        <taxon>Fungi</taxon>
        <taxon>Dikarya</taxon>
        <taxon>Ascomycota</taxon>
        <taxon>Pezizomycotina</taxon>
        <taxon>Lecanoromycetes</taxon>
        <taxon>OSLEUM clade</taxon>
        <taxon>Lecanoromycetidae</taxon>
        <taxon>Lecanorales</taxon>
        <taxon>Lecanorineae</taxon>
        <taxon>Ramalinaceae</taxon>
        <taxon>Ramalina</taxon>
    </lineage>
</organism>
<protein>
    <recommendedName>
        <fullName evidence="4 10">Adenosine kinase</fullName>
        <shortName evidence="10">AK</shortName>
        <ecNumber evidence="4 10">2.7.1.20</ecNumber>
    </recommendedName>
    <alternativeName>
        <fullName evidence="10">Adenosine 5'-phosphotransferase</fullName>
    </alternativeName>
</protein>
<dbReference type="EC" id="2.7.1.20" evidence="4 10"/>
<keyword evidence="6 10" id="KW-0660">Purine salvage</keyword>
<evidence type="ECO:0000256" key="9">
    <source>
        <dbReference type="ARBA" id="ARBA00022840"/>
    </source>
</evidence>